<comment type="caution">
    <text evidence="4">The sequence shown here is derived from an EMBL/GenBank/DDBJ whole genome shotgun (WGS) entry which is preliminary data.</text>
</comment>
<keyword evidence="5" id="KW-1185">Reference proteome</keyword>
<evidence type="ECO:0000313" key="5">
    <source>
        <dbReference type="Proteomes" id="UP001293254"/>
    </source>
</evidence>
<gene>
    <name evidence="4" type="ORF">Salat_0932500</name>
</gene>
<dbReference type="GO" id="GO:0016747">
    <property type="term" value="F:acyltransferase activity, transferring groups other than amino-acyl groups"/>
    <property type="evidence" value="ECO:0007669"/>
    <property type="project" value="UniProtKB-ARBA"/>
</dbReference>
<sequence>MTINLNSSCLVKPAKPTWNGSLALSELDQIGSLAYVSLIHLYRPPQDWSEAISRTLKSSLSKVLVPFHPLAGRWSRTSGGRLQIECSGLGVPLTEAESEATLDELQDFEHHQLVPSIDLEPLPLVAVQLTRFKCGGVCLGVAMSHAAIDGQSASHFYTEWARLARGQQLQIQPFLNRKLLGDLGRKPHYAAPPPPEFDAPPLLIGESSCKSEREKTAVRASLRLTKFQIEMLRRKANENGGPAAGSSFTSYETITGHIWRCSCKARRHMREQQTRLSITVDIRRRVRPPLPKTYLGNAVLDVVALDYAGDLVSKPLFYAASKVRDAINKVTTEYVASTIDFLRGVDDLSSFQDWNSISSDDDDEKGFFCGNPNLCVTSWLTLKFHGLDFGWGKEIYMGPVDYGSDGDCLIIPSGNDGDGSVIVIVCLQEAHMEAFKRFFYEDMEFIGHLSSFIIICGLVWVCTAKSAAPSGEDVADDEPEYFSSVADCRGRLNPPLPANYFGNCVALVKAELKHAEQKAIGEAIKESVYNEKGIVYGAEKWPDEYGKLVGKRQYGVAGSPRFDFYAVDYEWGKPKKFEALFIDGGGSFSPCKSRDFEGGLEIGLSKPMLQMDAFITLLKQIRQTLFP</sequence>
<dbReference type="EMBL" id="JACGWO010000003">
    <property type="protein sequence ID" value="KAK4431704.1"/>
    <property type="molecule type" value="Genomic_DNA"/>
</dbReference>
<reference evidence="4" key="1">
    <citation type="submission" date="2020-06" db="EMBL/GenBank/DDBJ databases">
        <authorList>
            <person name="Li T."/>
            <person name="Hu X."/>
            <person name="Zhang T."/>
            <person name="Song X."/>
            <person name="Zhang H."/>
            <person name="Dai N."/>
            <person name="Sheng W."/>
            <person name="Hou X."/>
            <person name="Wei L."/>
        </authorList>
    </citation>
    <scope>NUCLEOTIDE SEQUENCE</scope>
    <source>
        <strain evidence="4">3651</strain>
        <tissue evidence="4">Leaf</tissue>
    </source>
</reference>
<keyword evidence="3" id="KW-0012">Acyltransferase</keyword>
<evidence type="ECO:0000256" key="1">
    <source>
        <dbReference type="ARBA" id="ARBA00009861"/>
    </source>
</evidence>
<dbReference type="InterPro" id="IPR051504">
    <property type="entry name" value="Plant_metabolite_acyltrans"/>
</dbReference>
<proteinExistence type="inferred from homology"/>
<dbReference type="Gene3D" id="3.30.559.10">
    <property type="entry name" value="Chloramphenicol acetyltransferase-like domain"/>
    <property type="match status" value="3"/>
</dbReference>
<evidence type="ECO:0000256" key="3">
    <source>
        <dbReference type="ARBA" id="ARBA00023315"/>
    </source>
</evidence>
<dbReference type="PANTHER" id="PTHR31625">
    <property type="match status" value="1"/>
</dbReference>
<dbReference type="FunFam" id="3.30.559.10:FF:000008">
    <property type="entry name" value="Tryptamine hydroxycinnamoyl transferase"/>
    <property type="match status" value="1"/>
</dbReference>
<comment type="similarity">
    <text evidence="1">Belongs to the plant acyltransferase family.</text>
</comment>
<dbReference type="Pfam" id="PF02458">
    <property type="entry name" value="Transferase"/>
    <property type="match status" value="2"/>
</dbReference>
<evidence type="ECO:0000313" key="4">
    <source>
        <dbReference type="EMBL" id="KAK4431704.1"/>
    </source>
</evidence>
<dbReference type="InterPro" id="IPR023213">
    <property type="entry name" value="CAT-like_dom_sf"/>
</dbReference>
<keyword evidence="2 4" id="KW-0808">Transferase</keyword>
<reference evidence="4" key="2">
    <citation type="journal article" date="2024" name="Plant">
        <title>Genomic evolution and insights into agronomic trait innovations of Sesamum species.</title>
        <authorList>
            <person name="Miao H."/>
            <person name="Wang L."/>
            <person name="Qu L."/>
            <person name="Liu H."/>
            <person name="Sun Y."/>
            <person name="Le M."/>
            <person name="Wang Q."/>
            <person name="Wei S."/>
            <person name="Zheng Y."/>
            <person name="Lin W."/>
            <person name="Duan Y."/>
            <person name="Cao H."/>
            <person name="Xiong S."/>
            <person name="Wang X."/>
            <person name="Wei L."/>
            <person name="Li C."/>
            <person name="Ma Q."/>
            <person name="Ju M."/>
            <person name="Zhao R."/>
            <person name="Li G."/>
            <person name="Mu C."/>
            <person name="Tian Q."/>
            <person name="Mei H."/>
            <person name="Zhang T."/>
            <person name="Gao T."/>
            <person name="Zhang H."/>
        </authorList>
    </citation>
    <scope>NUCLEOTIDE SEQUENCE</scope>
    <source>
        <strain evidence="4">3651</strain>
    </source>
</reference>
<protein>
    <submittedName>
        <fullName evidence="4">Spermidine hydroxycinnamoyl transferase</fullName>
    </submittedName>
</protein>
<name>A0AAE2CRM9_9LAMI</name>
<dbReference type="AlphaFoldDB" id="A0AAE2CRM9"/>
<organism evidence="4 5">
    <name type="scientific">Sesamum alatum</name>
    <dbReference type="NCBI Taxonomy" id="300844"/>
    <lineage>
        <taxon>Eukaryota</taxon>
        <taxon>Viridiplantae</taxon>
        <taxon>Streptophyta</taxon>
        <taxon>Embryophyta</taxon>
        <taxon>Tracheophyta</taxon>
        <taxon>Spermatophyta</taxon>
        <taxon>Magnoliopsida</taxon>
        <taxon>eudicotyledons</taxon>
        <taxon>Gunneridae</taxon>
        <taxon>Pentapetalae</taxon>
        <taxon>asterids</taxon>
        <taxon>lamiids</taxon>
        <taxon>Lamiales</taxon>
        <taxon>Pedaliaceae</taxon>
        <taxon>Sesamum</taxon>
    </lineage>
</organism>
<dbReference type="Proteomes" id="UP001293254">
    <property type="component" value="Unassembled WGS sequence"/>
</dbReference>
<accession>A0AAE2CRM9</accession>
<dbReference type="SUPFAM" id="SSF52777">
    <property type="entry name" value="CoA-dependent acyltransferases"/>
    <property type="match status" value="1"/>
</dbReference>
<evidence type="ECO:0000256" key="2">
    <source>
        <dbReference type="ARBA" id="ARBA00022679"/>
    </source>
</evidence>